<evidence type="ECO:0000313" key="3">
    <source>
        <dbReference type="Proteomes" id="UP000054783"/>
    </source>
</evidence>
<accession>A0A0V0ZQ58</accession>
<evidence type="ECO:0000313" key="2">
    <source>
        <dbReference type="EMBL" id="KRY14728.1"/>
    </source>
</evidence>
<evidence type="ECO:0000256" key="1">
    <source>
        <dbReference type="SAM" id="MobiDB-lite"/>
    </source>
</evidence>
<reference evidence="2 3" key="1">
    <citation type="submission" date="2015-01" db="EMBL/GenBank/DDBJ databases">
        <title>Evolution of Trichinella species and genotypes.</title>
        <authorList>
            <person name="Korhonen P.K."/>
            <person name="Edoardo P."/>
            <person name="Giuseppe L.R."/>
            <person name="Gasser R.B."/>
        </authorList>
    </citation>
    <scope>NUCLEOTIDE SEQUENCE [LARGE SCALE GENOMIC DNA]</scope>
    <source>
        <strain evidence="2">ISS2496</strain>
    </source>
</reference>
<feature type="region of interest" description="Disordered" evidence="1">
    <location>
        <begin position="1"/>
        <end position="30"/>
    </location>
</feature>
<dbReference type="Proteomes" id="UP000054783">
    <property type="component" value="Unassembled WGS sequence"/>
</dbReference>
<name>A0A0V0ZQ58_9BILA</name>
<comment type="caution">
    <text evidence="2">The sequence shown here is derived from an EMBL/GenBank/DDBJ whole genome shotgun (WGS) entry which is preliminary data.</text>
</comment>
<organism evidence="2 3">
    <name type="scientific">Trichinella patagoniensis</name>
    <dbReference type="NCBI Taxonomy" id="990121"/>
    <lineage>
        <taxon>Eukaryota</taxon>
        <taxon>Metazoa</taxon>
        <taxon>Ecdysozoa</taxon>
        <taxon>Nematoda</taxon>
        <taxon>Enoplea</taxon>
        <taxon>Dorylaimia</taxon>
        <taxon>Trichinellida</taxon>
        <taxon>Trichinellidae</taxon>
        <taxon>Trichinella</taxon>
    </lineage>
</organism>
<dbReference type="AlphaFoldDB" id="A0A0V0ZQ58"/>
<sequence length="77" mass="8949">MVGITHGSPNVVDDDDQRQGEERKREKESDSIRDILKFKGSGLFLHQNDIQLRNRLIFAIKDMPPRNLIGYKFPIQI</sequence>
<proteinExistence type="predicted"/>
<gene>
    <name evidence="2" type="ORF">T12_17002</name>
</gene>
<keyword evidence="3" id="KW-1185">Reference proteome</keyword>
<protein>
    <submittedName>
        <fullName evidence="2">Uncharacterized protein</fullName>
    </submittedName>
</protein>
<dbReference type="EMBL" id="JYDQ01000109">
    <property type="protein sequence ID" value="KRY14728.1"/>
    <property type="molecule type" value="Genomic_DNA"/>
</dbReference>
<feature type="compositionally biased region" description="Basic and acidic residues" evidence="1">
    <location>
        <begin position="17"/>
        <end position="30"/>
    </location>
</feature>